<evidence type="ECO:0000313" key="9">
    <source>
        <dbReference type="EMBL" id="OHA84346.1"/>
    </source>
</evidence>
<evidence type="ECO:0000259" key="8">
    <source>
        <dbReference type="Pfam" id="PF13567"/>
    </source>
</evidence>
<dbReference type="AlphaFoldDB" id="A0A1G2SH34"/>
<dbReference type="PANTHER" id="PTHR30619:SF1">
    <property type="entry name" value="RECOMBINATION PROTEIN 2"/>
    <property type="match status" value="1"/>
</dbReference>
<feature type="transmembrane region" description="Helical" evidence="6">
    <location>
        <begin position="9"/>
        <end position="42"/>
    </location>
</feature>
<evidence type="ECO:0000256" key="4">
    <source>
        <dbReference type="ARBA" id="ARBA00022989"/>
    </source>
</evidence>
<dbReference type="STRING" id="1802727.A2937_01240"/>
<organism evidence="9 10">
    <name type="scientific">Candidatus Yonathbacteria bacterium RIFCSPLOWO2_01_FULL_47_33b</name>
    <dbReference type="NCBI Taxonomy" id="1802727"/>
    <lineage>
        <taxon>Bacteria</taxon>
        <taxon>Candidatus Yonathiibacteriota</taxon>
    </lineage>
</organism>
<feature type="domain" description="ComEC/Rec2-related protein" evidence="7">
    <location>
        <begin position="221"/>
        <end position="480"/>
    </location>
</feature>
<gene>
    <name evidence="9" type="ORF">A2937_01240</name>
</gene>
<dbReference type="Pfam" id="PF13567">
    <property type="entry name" value="DUF4131"/>
    <property type="match status" value="1"/>
</dbReference>
<dbReference type="Proteomes" id="UP000177987">
    <property type="component" value="Unassembled WGS sequence"/>
</dbReference>
<feature type="transmembrane region" description="Helical" evidence="6">
    <location>
        <begin position="340"/>
        <end position="357"/>
    </location>
</feature>
<evidence type="ECO:0000256" key="2">
    <source>
        <dbReference type="ARBA" id="ARBA00022475"/>
    </source>
</evidence>
<reference evidence="9 10" key="1">
    <citation type="journal article" date="2016" name="Nat. Commun.">
        <title>Thousands of microbial genomes shed light on interconnected biogeochemical processes in an aquifer system.</title>
        <authorList>
            <person name="Anantharaman K."/>
            <person name="Brown C.T."/>
            <person name="Hug L.A."/>
            <person name="Sharon I."/>
            <person name="Castelle C.J."/>
            <person name="Probst A.J."/>
            <person name="Thomas B.C."/>
            <person name="Singh A."/>
            <person name="Wilkins M.J."/>
            <person name="Karaoz U."/>
            <person name="Brodie E.L."/>
            <person name="Williams K.H."/>
            <person name="Hubbard S.S."/>
            <person name="Banfield J.F."/>
        </authorList>
    </citation>
    <scope>NUCLEOTIDE SEQUENCE [LARGE SCALE GENOMIC DNA]</scope>
</reference>
<comment type="subcellular location">
    <subcellularLocation>
        <location evidence="1">Cell membrane</location>
        <topology evidence="1">Multi-pass membrane protein</topology>
    </subcellularLocation>
</comment>
<feature type="transmembrane region" description="Helical" evidence="6">
    <location>
        <begin position="54"/>
        <end position="72"/>
    </location>
</feature>
<dbReference type="InterPro" id="IPR004477">
    <property type="entry name" value="ComEC_N"/>
</dbReference>
<proteinExistence type="predicted"/>
<evidence type="ECO:0000256" key="3">
    <source>
        <dbReference type="ARBA" id="ARBA00022692"/>
    </source>
</evidence>
<keyword evidence="4 6" id="KW-1133">Transmembrane helix</keyword>
<feature type="transmembrane region" description="Helical" evidence="6">
    <location>
        <begin position="432"/>
        <end position="451"/>
    </location>
</feature>
<protein>
    <recommendedName>
        <fullName evidence="11">ComEC/Rec2-related protein domain-containing protein</fullName>
    </recommendedName>
</protein>
<feature type="transmembrane region" description="Helical" evidence="6">
    <location>
        <begin position="242"/>
        <end position="265"/>
    </location>
</feature>
<feature type="transmembrane region" description="Helical" evidence="6">
    <location>
        <begin position="277"/>
        <end position="304"/>
    </location>
</feature>
<dbReference type="InterPro" id="IPR052159">
    <property type="entry name" value="Competence_DNA_uptake"/>
</dbReference>
<evidence type="ECO:0008006" key="11">
    <source>
        <dbReference type="Google" id="ProtNLM"/>
    </source>
</evidence>
<evidence type="ECO:0000256" key="1">
    <source>
        <dbReference type="ARBA" id="ARBA00004651"/>
    </source>
</evidence>
<feature type="domain" description="DUF4131" evidence="8">
    <location>
        <begin position="28"/>
        <end position="178"/>
    </location>
</feature>
<keyword evidence="2" id="KW-1003">Cell membrane</keyword>
<keyword evidence="5 6" id="KW-0472">Membrane</keyword>
<dbReference type="GO" id="GO:0005886">
    <property type="term" value="C:plasma membrane"/>
    <property type="evidence" value="ECO:0007669"/>
    <property type="project" value="UniProtKB-SubCell"/>
</dbReference>
<sequence>MSTKYFYGFIISFIAGVAFEEIVGLGFSFATLCVTLAVVLLLVRGATKVSPRSFLVSFVLLGCALGVFRLDVSQVKQNAHTLDSLVGRTVNIKGIVIEEPDVRETYTNIVLETKDVSQEQTRVMVRVLEHPSFRYGDEVEFVGKVVTPKNFTSGDKGKAFDYVAYLAKDDIHYQMYFPKLVAVSHDQGNIVREKLLAFKEALMKNIAHMIPEPEASLAGGILLGAKQSLGDELLQKFRETGVAHIVVLSGYNIAVVAGVVSRMVMFLPLTLRLTMSALGIALFAVMVGGGATVVRATIMALVVILARVLGRENDALRVLVFAGGLMVLVNPMILLHDVSFQLSFTATLAIVVLVPTIEKHFSWISSRVLREIVVTTTATQVFVLPLILYHMGSVSLVGFISNIFILPVVPIAMLAVSLVAALAWVPLLGSACAFVAYAVLAYVVIAVEFFARAPYASLSEISFPLWMLATAYFLLGYFITKKFPRSEGTKNTDYEF</sequence>
<dbReference type="PANTHER" id="PTHR30619">
    <property type="entry name" value="DNA INTERNALIZATION/COMPETENCE PROTEIN COMEC/REC2"/>
    <property type="match status" value="1"/>
</dbReference>
<feature type="transmembrane region" description="Helical" evidence="6">
    <location>
        <begin position="463"/>
        <end position="480"/>
    </location>
</feature>
<dbReference type="NCBIfam" id="TIGR00360">
    <property type="entry name" value="ComEC_N-term"/>
    <property type="match status" value="1"/>
</dbReference>
<evidence type="ECO:0000313" key="10">
    <source>
        <dbReference type="Proteomes" id="UP000177987"/>
    </source>
</evidence>
<accession>A0A1G2SH34</accession>
<comment type="caution">
    <text evidence="9">The sequence shown here is derived from an EMBL/GenBank/DDBJ whole genome shotgun (WGS) entry which is preliminary data.</text>
</comment>
<evidence type="ECO:0000259" key="7">
    <source>
        <dbReference type="Pfam" id="PF03772"/>
    </source>
</evidence>
<feature type="transmembrane region" description="Helical" evidence="6">
    <location>
        <begin position="369"/>
        <end position="391"/>
    </location>
</feature>
<feature type="transmembrane region" description="Helical" evidence="6">
    <location>
        <begin position="403"/>
        <end position="425"/>
    </location>
</feature>
<keyword evidence="3 6" id="KW-0812">Transmembrane</keyword>
<dbReference type="EMBL" id="MHUW01000001">
    <property type="protein sequence ID" value="OHA84346.1"/>
    <property type="molecule type" value="Genomic_DNA"/>
</dbReference>
<dbReference type="InterPro" id="IPR025405">
    <property type="entry name" value="DUF4131"/>
</dbReference>
<evidence type="ECO:0000256" key="6">
    <source>
        <dbReference type="SAM" id="Phobius"/>
    </source>
</evidence>
<dbReference type="Pfam" id="PF03772">
    <property type="entry name" value="Competence"/>
    <property type="match status" value="1"/>
</dbReference>
<evidence type="ECO:0000256" key="5">
    <source>
        <dbReference type="ARBA" id="ARBA00023136"/>
    </source>
</evidence>
<feature type="transmembrane region" description="Helical" evidence="6">
    <location>
        <begin position="316"/>
        <end position="334"/>
    </location>
</feature>
<name>A0A1G2SH34_9BACT</name>